<organism evidence="1 2">
    <name type="scientific">Pediococcus claussenii (strain ATCC BAA-344 / DSM 14800 / JCM 18046 / KCTC 3811 / LMG 21948 / P06)</name>
    <dbReference type="NCBI Taxonomy" id="701521"/>
    <lineage>
        <taxon>Bacteria</taxon>
        <taxon>Bacillati</taxon>
        <taxon>Bacillota</taxon>
        <taxon>Bacilli</taxon>
        <taxon>Lactobacillales</taxon>
        <taxon>Lactobacillaceae</taxon>
        <taxon>Pediococcus</taxon>
    </lineage>
</organism>
<name>G8PCA1_PEDCP</name>
<dbReference type="EMBL" id="CP003137">
    <property type="protein sequence ID" value="AEV94886.1"/>
    <property type="molecule type" value="Genomic_DNA"/>
</dbReference>
<dbReference type="PATRIC" id="fig|701521.8.peg.563"/>
<protein>
    <recommendedName>
        <fullName evidence="3">Helix-turn-helix domain-containing protein</fullName>
    </recommendedName>
</protein>
<dbReference type="Proteomes" id="UP000005444">
    <property type="component" value="Chromosome"/>
</dbReference>
<gene>
    <name evidence="1" type="ordered locus">PECL_587</name>
</gene>
<evidence type="ECO:0000313" key="1">
    <source>
        <dbReference type="EMBL" id="AEV94886.1"/>
    </source>
</evidence>
<proteinExistence type="predicted"/>
<evidence type="ECO:0000313" key="2">
    <source>
        <dbReference type="Proteomes" id="UP000005444"/>
    </source>
</evidence>
<accession>G8PCA1</accession>
<evidence type="ECO:0008006" key="3">
    <source>
        <dbReference type="Google" id="ProtNLM"/>
    </source>
</evidence>
<reference evidence="1 2" key="1">
    <citation type="journal article" date="2012" name="J. Bacteriol.">
        <title>Complete Genome Sequence of the Beer Spoilage Organism Pediococcus claussenii ATCC BAA-344T.</title>
        <authorList>
            <person name="Pittet V."/>
            <person name="Abegunde T."/>
            <person name="Marfleet T."/>
            <person name="Haakensen M."/>
            <person name="Morrow K."/>
            <person name="Jayaprakash T."/>
            <person name="Schroeder K."/>
            <person name="Trost B."/>
            <person name="Byrns S."/>
            <person name="Bergsveinson J."/>
            <person name="Kusalik A."/>
            <person name="Ziola B."/>
        </authorList>
    </citation>
    <scope>NUCLEOTIDE SEQUENCE [LARGE SCALE GENOMIC DNA]</scope>
    <source>
        <strain evidence="1 2">ATCC BAA-344</strain>
    </source>
</reference>
<dbReference type="HOGENOM" id="CLU_169549_3_1_9"/>
<dbReference type="KEGG" id="pce:PECL_587"/>
<dbReference type="STRING" id="701521.PECL_587"/>
<sequence>MNIPLKLDEEGLAQIKAVMFETAQEAFKEAGKKQNFPRYMSKKVASQYLDVSFVTLQKFIESGLPVIQIGGISKIDKADADEFLNTHKI</sequence>
<dbReference type="SUPFAM" id="SSF46955">
    <property type="entry name" value="Putative DNA-binding domain"/>
    <property type="match status" value="1"/>
</dbReference>
<dbReference type="RefSeq" id="WP_014215083.1">
    <property type="nucleotide sequence ID" value="NC_016605.1"/>
</dbReference>
<dbReference type="InterPro" id="IPR009061">
    <property type="entry name" value="DNA-bd_dom_put_sf"/>
</dbReference>
<dbReference type="AlphaFoldDB" id="G8PCA1"/>
<keyword evidence="2" id="KW-1185">Reference proteome</keyword>